<dbReference type="GO" id="GO:0007018">
    <property type="term" value="P:microtubule-based movement"/>
    <property type="evidence" value="ECO:0007669"/>
    <property type="project" value="InterPro"/>
</dbReference>
<reference evidence="4" key="1">
    <citation type="submission" date="2021-01" db="EMBL/GenBank/DDBJ databases">
        <authorList>
            <person name="Corre E."/>
            <person name="Pelletier E."/>
            <person name="Niang G."/>
            <person name="Scheremetjew M."/>
            <person name="Finn R."/>
            <person name="Kale V."/>
            <person name="Holt S."/>
            <person name="Cochrane G."/>
            <person name="Meng A."/>
            <person name="Brown T."/>
            <person name="Cohen L."/>
        </authorList>
    </citation>
    <scope>NUCLEOTIDE SEQUENCE</scope>
    <source>
        <strain evidence="4">DIVA3 518/3/11/1/6</strain>
    </source>
</reference>
<name>A0A7S4IAV1_9EUKA</name>
<dbReference type="Gene3D" id="3.40.850.10">
    <property type="entry name" value="Kinesin motor domain"/>
    <property type="match status" value="1"/>
</dbReference>
<dbReference type="GO" id="GO:0005871">
    <property type="term" value="C:kinesin complex"/>
    <property type="evidence" value="ECO:0007669"/>
    <property type="project" value="TreeGrafter"/>
</dbReference>
<dbReference type="GO" id="GO:0016887">
    <property type="term" value="F:ATP hydrolysis activity"/>
    <property type="evidence" value="ECO:0007669"/>
    <property type="project" value="TreeGrafter"/>
</dbReference>
<dbReference type="GO" id="GO:0008017">
    <property type="term" value="F:microtubule binding"/>
    <property type="evidence" value="ECO:0007669"/>
    <property type="project" value="InterPro"/>
</dbReference>
<dbReference type="GO" id="GO:0005874">
    <property type="term" value="C:microtubule"/>
    <property type="evidence" value="ECO:0007669"/>
    <property type="project" value="TreeGrafter"/>
</dbReference>
<dbReference type="SMART" id="SM00129">
    <property type="entry name" value="KISc"/>
    <property type="match status" value="1"/>
</dbReference>
<dbReference type="PRINTS" id="PR00380">
    <property type="entry name" value="KINESINHEAVY"/>
</dbReference>
<dbReference type="GO" id="GO:0003777">
    <property type="term" value="F:microtubule motor activity"/>
    <property type="evidence" value="ECO:0007669"/>
    <property type="project" value="InterPro"/>
</dbReference>
<dbReference type="Pfam" id="PF00225">
    <property type="entry name" value="Kinesin"/>
    <property type="match status" value="1"/>
</dbReference>
<organism evidence="4">
    <name type="scientific">Vannella robusta</name>
    <dbReference type="NCBI Taxonomy" id="1487602"/>
    <lineage>
        <taxon>Eukaryota</taxon>
        <taxon>Amoebozoa</taxon>
        <taxon>Discosea</taxon>
        <taxon>Flabellinia</taxon>
        <taxon>Vannellidae</taxon>
        <taxon>Vannella</taxon>
    </lineage>
</organism>
<comment type="similarity">
    <text evidence="2">Belongs to the TRAFAC class myosin-kinesin ATPase superfamily. Kinesin family.</text>
</comment>
<gene>
    <name evidence="4" type="ORF">VSP0166_LOCUS10170</name>
</gene>
<dbReference type="InterPro" id="IPR027417">
    <property type="entry name" value="P-loop_NTPase"/>
</dbReference>
<proteinExistence type="inferred from homology"/>
<dbReference type="InterPro" id="IPR027640">
    <property type="entry name" value="Kinesin-like_fam"/>
</dbReference>
<protein>
    <recommendedName>
        <fullName evidence="3">Kinesin motor domain-containing protein</fullName>
    </recommendedName>
</protein>
<dbReference type="PROSITE" id="PS50067">
    <property type="entry name" value="KINESIN_MOTOR_2"/>
    <property type="match status" value="1"/>
</dbReference>
<dbReference type="AlphaFoldDB" id="A0A7S4IAV1"/>
<dbReference type="PANTHER" id="PTHR24115:SF1004">
    <property type="entry name" value="KINESIN-LIKE PROTEIN KIF15"/>
    <property type="match status" value="1"/>
</dbReference>
<dbReference type="GO" id="GO:0005524">
    <property type="term" value="F:ATP binding"/>
    <property type="evidence" value="ECO:0007669"/>
    <property type="project" value="InterPro"/>
</dbReference>
<dbReference type="InterPro" id="IPR036961">
    <property type="entry name" value="Kinesin_motor_dom_sf"/>
</dbReference>
<evidence type="ECO:0000313" key="4">
    <source>
        <dbReference type="EMBL" id="CAE2223576.1"/>
    </source>
</evidence>
<dbReference type="EMBL" id="HBKP01014312">
    <property type="protein sequence ID" value="CAE2223576.1"/>
    <property type="molecule type" value="Transcribed_RNA"/>
</dbReference>
<dbReference type="PANTHER" id="PTHR24115">
    <property type="entry name" value="KINESIN-RELATED"/>
    <property type="match status" value="1"/>
</dbReference>
<sequence length="235" mass="26559">MLDSNEGMVPRVATYLFHSIENSTQNARVKISIIDLYREQIQDLLDDAERPPSLRVRESPAAGIYIENLIKRQISSGNECKQAVEEALQRKNIQQTKMSYHSSQYHIVVTFYVEFLDTEGSISSHSSITLAKLAGSERLKDTVGTVLQEAKVIHHSLRALNHCTHAILNRDKFVPYRDSKLSRILQSSLKEKNVSWIFLVSPFSQSENVRATLARANNITKLSKQQIAHLKSANG</sequence>
<dbReference type="SUPFAM" id="SSF52540">
    <property type="entry name" value="P-loop containing nucleoside triphosphate hydrolases"/>
    <property type="match status" value="1"/>
</dbReference>
<evidence type="ECO:0000256" key="2">
    <source>
        <dbReference type="PROSITE-ProRule" id="PRU00283"/>
    </source>
</evidence>
<keyword evidence="1" id="KW-0813">Transport</keyword>
<feature type="domain" description="Kinesin motor" evidence="3">
    <location>
        <begin position="1"/>
        <end position="225"/>
    </location>
</feature>
<evidence type="ECO:0000256" key="1">
    <source>
        <dbReference type="ARBA" id="ARBA00022448"/>
    </source>
</evidence>
<dbReference type="InterPro" id="IPR001752">
    <property type="entry name" value="Kinesin_motor_dom"/>
</dbReference>
<comment type="caution">
    <text evidence="2">Lacks conserved residue(s) required for the propagation of feature annotation.</text>
</comment>
<evidence type="ECO:0000259" key="3">
    <source>
        <dbReference type="PROSITE" id="PS50067"/>
    </source>
</evidence>
<accession>A0A7S4IAV1</accession>